<evidence type="ECO:0000313" key="4">
    <source>
        <dbReference type="EMBL" id="AMW34284.1"/>
    </source>
</evidence>
<keyword evidence="5" id="KW-1185">Reference proteome</keyword>
<dbReference type="OrthoDB" id="5442644at2"/>
<evidence type="ECO:0000259" key="2">
    <source>
        <dbReference type="Pfam" id="PF04984"/>
    </source>
</evidence>
<dbReference type="KEGG" id="hjo:AY555_02775"/>
<comment type="similarity">
    <text evidence="1">Belongs to the myoviridae tail sheath protein family.</text>
</comment>
<dbReference type="InterPro" id="IPR020287">
    <property type="entry name" value="Tail_sheath_C"/>
</dbReference>
<dbReference type="RefSeq" id="WP_066133149.1">
    <property type="nucleotide sequence ID" value="NZ_CP014525.1"/>
</dbReference>
<dbReference type="GeneID" id="53316075"/>
<reference evidence="4 5" key="1">
    <citation type="submission" date="2016-02" db="EMBL/GenBank/DDBJ databases">
        <title>Complete Genome of H5569, the type strain of the newly described species Haematospirillium jordaniae.</title>
        <authorList>
            <person name="Nicholson A.C."/>
            <person name="Humrighouse B.W."/>
            <person name="Loparov V."/>
            <person name="McQuiston J.R."/>
        </authorList>
    </citation>
    <scope>NUCLEOTIDE SEQUENCE [LARGE SCALE GENOMIC DNA]</scope>
    <source>
        <strain evidence="4 5">H5569</strain>
    </source>
</reference>
<evidence type="ECO:0000259" key="3">
    <source>
        <dbReference type="Pfam" id="PF17482"/>
    </source>
</evidence>
<sequence>MSVSFNTLPVNVRVPLFYAEVDNSQASYFERQNRTLLIGQMVSGGTARAGVPQQVSRTDQARILFGAGSMLARMHAVYRAGDTFGEVWCIALDDAAASVAATGTVRITGTASAAGIITLYIAGQRVQGAVAVGDTAAAVARMLAGVITRSSDLPVTAAADGGKITLTCRWKGETGNDITLIPNYRGALGGESDVPGLSVTVVPMAGGAGNPDIAVATAAMGDEEYDHVVCPYSDAATLDALAAEMGDTTGRWSWSRQIYGHVWAARRGSAEALATFGRTRNDQHCTIAGFEADLPSPAWEYAAAWAARSSVFLNNEPERPTQTGELCGILPPQAGKRFTLTEKQSLLYAGIATSMVSGGAVRIERSVTTYQKNAWGQPDPSYLDAETLFLLAYVLRYLRQRITQKYPRHALANDGTRFGTGKAMVTPGILRAELIAAYRELERDGKVENAEAFKAALIVERDSTNPNRVNVLYPPDLVNQLRIFAVLAQFRLQYPDAA</sequence>
<dbReference type="EMBL" id="CP014525">
    <property type="protein sequence ID" value="AMW34284.1"/>
    <property type="molecule type" value="Genomic_DNA"/>
</dbReference>
<dbReference type="Proteomes" id="UP000076066">
    <property type="component" value="Chromosome"/>
</dbReference>
<feature type="domain" description="Tail sheath protein subtilisin-like" evidence="2">
    <location>
        <begin position="206"/>
        <end position="369"/>
    </location>
</feature>
<dbReference type="PIRSF" id="PIRSF007349">
    <property type="entry name" value="Tsp_L"/>
    <property type="match status" value="1"/>
</dbReference>
<proteinExistence type="inferred from homology"/>
<gene>
    <name evidence="4" type="ORF">AY555_02775</name>
</gene>
<dbReference type="AlphaFoldDB" id="A0A143DC37"/>
<organism evidence="4 5">
    <name type="scientific">Haematospirillum jordaniae</name>
    <dbReference type="NCBI Taxonomy" id="1549855"/>
    <lineage>
        <taxon>Bacteria</taxon>
        <taxon>Pseudomonadati</taxon>
        <taxon>Pseudomonadota</taxon>
        <taxon>Alphaproteobacteria</taxon>
        <taxon>Rhodospirillales</taxon>
        <taxon>Novispirillaceae</taxon>
        <taxon>Haematospirillum</taxon>
    </lineage>
</organism>
<dbReference type="Pfam" id="PF04984">
    <property type="entry name" value="Phage_sheath_1"/>
    <property type="match status" value="1"/>
</dbReference>
<protein>
    <submittedName>
        <fullName evidence="4">Phage tail protein</fullName>
    </submittedName>
</protein>
<name>A0A143DC37_9PROT</name>
<evidence type="ECO:0000256" key="1">
    <source>
        <dbReference type="ARBA" id="ARBA00008005"/>
    </source>
</evidence>
<dbReference type="InterPro" id="IPR035089">
    <property type="entry name" value="Phage_sheath_subtilisin"/>
</dbReference>
<accession>A0A143DC37</accession>
<dbReference type="InterPro" id="IPR007067">
    <property type="entry name" value="Tail_sheath"/>
</dbReference>
<dbReference type="STRING" id="1549855.AY555_02775"/>
<dbReference type="Pfam" id="PF17482">
    <property type="entry name" value="Phage_sheath_1C"/>
    <property type="match status" value="1"/>
</dbReference>
<feature type="domain" description="Tail sheath protein C-terminal" evidence="3">
    <location>
        <begin position="378"/>
        <end position="490"/>
    </location>
</feature>
<evidence type="ECO:0000313" key="5">
    <source>
        <dbReference type="Proteomes" id="UP000076066"/>
    </source>
</evidence>